<name>A0A165DAC9_9BASI</name>
<keyword evidence="3" id="KW-1185">Reference proteome</keyword>
<evidence type="ECO:0000313" key="3">
    <source>
        <dbReference type="Proteomes" id="UP000076842"/>
    </source>
</evidence>
<accession>A0A165DAC9</accession>
<feature type="compositionally biased region" description="Basic residues" evidence="1">
    <location>
        <begin position="28"/>
        <end position="37"/>
    </location>
</feature>
<protein>
    <submittedName>
        <fullName evidence="2">Uncharacterized protein</fullName>
    </submittedName>
</protein>
<sequence length="58" mass="6233">MHSLASPRVSKTTRPGPPPHLTSAPHNSPHRTSKATKPRAQAPTHPPTTVRRSPALTQ</sequence>
<proteinExistence type="predicted"/>
<organism evidence="2 3">
    <name type="scientific">Calocera cornea HHB12733</name>
    <dbReference type="NCBI Taxonomy" id="1353952"/>
    <lineage>
        <taxon>Eukaryota</taxon>
        <taxon>Fungi</taxon>
        <taxon>Dikarya</taxon>
        <taxon>Basidiomycota</taxon>
        <taxon>Agaricomycotina</taxon>
        <taxon>Dacrymycetes</taxon>
        <taxon>Dacrymycetales</taxon>
        <taxon>Dacrymycetaceae</taxon>
        <taxon>Calocera</taxon>
    </lineage>
</organism>
<dbReference type="AlphaFoldDB" id="A0A165DAC9"/>
<reference evidence="2 3" key="1">
    <citation type="journal article" date="2016" name="Mol. Biol. Evol.">
        <title>Comparative Genomics of Early-Diverging Mushroom-Forming Fungi Provides Insights into the Origins of Lignocellulose Decay Capabilities.</title>
        <authorList>
            <person name="Nagy L.G."/>
            <person name="Riley R."/>
            <person name="Tritt A."/>
            <person name="Adam C."/>
            <person name="Daum C."/>
            <person name="Floudas D."/>
            <person name="Sun H."/>
            <person name="Yadav J.S."/>
            <person name="Pangilinan J."/>
            <person name="Larsson K.H."/>
            <person name="Matsuura K."/>
            <person name="Barry K."/>
            <person name="Labutti K."/>
            <person name="Kuo R."/>
            <person name="Ohm R.A."/>
            <person name="Bhattacharya S.S."/>
            <person name="Shirouzu T."/>
            <person name="Yoshinaga Y."/>
            <person name="Martin F.M."/>
            <person name="Grigoriev I.V."/>
            <person name="Hibbett D.S."/>
        </authorList>
    </citation>
    <scope>NUCLEOTIDE SEQUENCE [LARGE SCALE GENOMIC DNA]</scope>
    <source>
        <strain evidence="2 3">HHB12733</strain>
    </source>
</reference>
<evidence type="ECO:0000256" key="1">
    <source>
        <dbReference type="SAM" id="MobiDB-lite"/>
    </source>
</evidence>
<feature type="region of interest" description="Disordered" evidence="1">
    <location>
        <begin position="1"/>
        <end position="58"/>
    </location>
</feature>
<evidence type="ECO:0000313" key="2">
    <source>
        <dbReference type="EMBL" id="KZT52390.1"/>
    </source>
</evidence>
<dbReference type="InParanoid" id="A0A165DAC9"/>
<gene>
    <name evidence="2" type="ORF">CALCODRAFT_502391</name>
</gene>
<dbReference type="EMBL" id="KV424068">
    <property type="protein sequence ID" value="KZT52390.1"/>
    <property type="molecule type" value="Genomic_DNA"/>
</dbReference>
<dbReference type="Proteomes" id="UP000076842">
    <property type="component" value="Unassembled WGS sequence"/>
</dbReference>